<dbReference type="SUPFAM" id="SSF88723">
    <property type="entry name" value="PIN domain-like"/>
    <property type="match status" value="1"/>
</dbReference>
<dbReference type="EMBL" id="LQOW01000014">
    <property type="protein sequence ID" value="ORV62027.1"/>
    <property type="molecule type" value="Genomic_DNA"/>
</dbReference>
<evidence type="ECO:0000256" key="5">
    <source>
        <dbReference type="ARBA" id="ARBA00022801"/>
    </source>
</evidence>
<gene>
    <name evidence="8" type="ORF">AWC06_11675</name>
</gene>
<name>A0A1X1UZ14_9MYCO</name>
<dbReference type="GO" id="GO:0004518">
    <property type="term" value="F:nuclease activity"/>
    <property type="evidence" value="ECO:0007669"/>
    <property type="project" value="UniProtKB-KW"/>
</dbReference>
<comment type="cofactor">
    <cofactor evidence="1">
        <name>Mg(2+)</name>
        <dbReference type="ChEBI" id="CHEBI:18420"/>
    </cofactor>
</comment>
<evidence type="ECO:0000256" key="2">
    <source>
        <dbReference type="ARBA" id="ARBA00022649"/>
    </source>
</evidence>
<dbReference type="STRING" id="1260918.AWC06_11675"/>
<evidence type="ECO:0000256" key="6">
    <source>
        <dbReference type="ARBA" id="ARBA00022842"/>
    </source>
</evidence>
<keyword evidence="4" id="KW-0479">Metal-binding</keyword>
<keyword evidence="9" id="KW-1185">Reference proteome</keyword>
<keyword evidence="2" id="KW-1277">Toxin-antitoxin system</keyword>
<dbReference type="Pfam" id="PF01850">
    <property type="entry name" value="PIN"/>
    <property type="match status" value="1"/>
</dbReference>
<dbReference type="OrthoDB" id="32974at2"/>
<reference evidence="8 9" key="1">
    <citation type="submission" date="2016-01" db="EMBL/GenBank/DDBJ databases">
        <title>The new phylogeny of the genus Mycobacterium.</title>
        <authorList>
            <person name="Tarcisio F."/>
            <person name="Conor M."/>
            <person name="Antonella G."/>
            <person name="Elisabetta G."/>
            <person name="Giulia F.S."/>
            <person name="Sara T."/>
            <person name="Anna F."/>
            <person name="Clotilde B."/>
            <person name="Roberto B."/>
            <person name="Veronica D.S."/>
            <person name="Fabio R."/>
            <person name="Monica P."/>
            <person name="Olivier J."/>
            <person name="Enrico T."/>
            <person name="Nicola S."/>
        </authorList>
    </citation>
    <scope>NUCLEOTIDE SEQUENCE [LARGE SCALE GENOMIC DNA]</scope>
    <source>
        <strain evidence="8 9">DSM 45731</strain>
    </source>
</reference>
<evidence type="ECO:0000259" key="7">
    <source>
        <dbReference type="Pfam" id="PF01850"/>
    </source>
</evidence>
<organism evidence="8 9">
    <name type="scientific">Mycobacterium fragae</name>
    <dbReference type="NCBI Taxonomy" id="1260918"/>
    <lineage>
        <taxon>Bacteria</taxon>
        <taxon>Bacillati</taxon>
        <taxon>Actinomycetota</taxon>
        <taxon>Actinomycetes</taxon>
        <taxon>Mycobacteriales</taxon>
        <taxon>Mycobacteriaceae</taxon>
        <taxon>Mycobacterium</taxon>
    </lineage>
</organism>
<keyword evidence="5" id="KW-0378">Hydrolase</keyword>
<evidence type="ECO:0000256" key="3">
    <source>
        <dbReference type="ARBA" id="ARBA00022722"/>
    </source>
</evidence>
<evidence type="ECO:0000313" key="8">
    <source>
        <dbReference type="EMBL" id="ORV62027.1"/>
    </source>
</evidence>
<dbReference type="Proteomes" id="UP000194000">
    <property type="component" value="Unassembled WGS sequence"/>
</dbReference>
<dbReference type="InterPro" id="IPR002716">
    <property type="entry name" value="PIN_dom"/>
</dbReference>
<evidence type="ECO:0000313" key="9">
    <source>
        <dbReference type="Proteomes" id="UP000194000"/>
    </source>
</evidence>
<dbReference type="GO" id="GO:0016787">
    <property type="term" value="F:hydrolase activity"/>
    <property type="evidence" value="ECO:0007669"/>
    <property type="project" value="UniProtKB-KW"/>
</dbReference>
<accession>A0A1X1UZ14</accession>
<evidence type="ECO:0000256" key="1">
    <source>
        <dbReference type="ARBA" id="ARBA00001946"/>
    </source>
</evidence>
<keyword evidence="6" id="KW-0460">Magnesium</keyword>
<feature type="domain" description="PIN" evidence="7">
    <location>
        <begin position="4"/>
        <end position="123"/>
    </location>
</feature>
<dbReference type="RefSeq" id="WP_085195899.1">
    <property type="nucleotide sequence ID" value="NZ_JACKVI010000014.1"/>
</dbReference>
<evidence type="ECO:0000256" key="4">
    <source>
        <dbReference type="ARBA" id="ARBA00022723"/>
    </source>
</evidence>
<dbReference type="GO" id="GO:0046872">
    <property type="term" value="F:metal ion binding"/>
    <property type="evidence" value="ECO:0007669"/>
    <property type="project" value="UniProtKB-KW"/>
</dbReference>
<dbReference type="AlphaFoldDB" id="A0A1X1UZ14"/>
<sequence length="134" mass="14867">MSSFVDTNVLVRHLTGDPPKMAARATSYLATERELLLTDLVVAETVYVLESFYEAPRAQIAQAIRSLVVFDSIVCVDPPLLLRAVEVYETDRIDFAEAYLVACAESTGVGRAVSFDRSIDRVGTVQRTSHRRSE</sequence>
<dbReference type="CDD" id="cd18683">
    <property type="entry name" value="PIN_VapC-like"/>
    <property type="match status" value="1"/>
</dbReference>
<proteinExistence type="predicted"/>
<dbReference type="Gene3D" id="3.40.50.1010">
    <property type="entry name" value="5'-nuclease"/>
    <property type="match status" value="1"/>
</dbReference>
<keyword evidence="3" id="KW-0540">Nuclease</keyword>
<dbReference type="InterPro" id="IPR029060">
    <property type="entry name" value="PIN-like_dom_sf"/>
</dbReference>
<comment type="caution">
    <text evidence="8">The sequence shown here is derived from an EMBL/GenBank/DDBJ whole genome shotgun (WGS) entry which is preliminary data.</text>
</comment>
<protein>
    <submittedName>
        <fullName evidence="8">Twitching motility protein PilT</fullName>
    </submittedName>
</protein>